<dbReference type="GO" id="GO:0003887">
    <property type="term" value="F:DNA-directed DNA polymerase activity"/>
    <property type="evidence" value="ECO:0007669"/>
    <property type="project" value="UniProtKB-EC"/>
</dbReference>
<dbReference type="PANTHER" id="PTHR32294">
    <property type="entry name" value="DNA POLYMERASE III SUBUNIT ALPHA"/>
    <property type="match status" value="1"/>
</dbReference>
<dbReference type="InterPro" id="IPR016195">
    <property type="entry name" value="Pol/histidinol_Pase-like"/>
</dbReference>
<keyword evidence="3" id="KW-0548">Nucleotidyltransferase</keyword>
<evidence type="ECO:0000313" key="4">
    <source>
        <dbReference type="Proteomes" id="UP001154015"/>
    </source>
</evidence>
<dbReference type="InterPro" id="IPR003141">
    <property type="entry name" value="Pol/His_phosphatase_N"/>
</dbReference>
<evidence type="ECO:0000259" key="2">
    <source>
        <dbReference type="SMART" id="SM00481"/>
    </source>
</evidence>
<dbReference type="InterPro" id="IPR004013">
    <property type="entry name" value="PHP_dom"/>
</dbReference>
<sequence length="290" mass="29857">MGGGAQLHVASGYSARFGAPHPHELVARAAERGIGALTPTDRDTVAGTVRFATAAAAAGVRPLFGVDLAVAPHAPAASPTPRRRTPVRSGAHVVEAEYRVTLLARNRVGWARPCRIVSAAHAAPVDGAPVVGWPVLQEHLEGEDLVVMLGPASELVRALSAGRPDIAGRLLEPWRAVAGSGLRLEAVWLGRQGNGPGSLRLAARTLQLGDEHQVSVVVSNAVRYADPGQHRIADVLDAARLRLAVVIDGGDVLVLQLGQAGGDLVAAPVGPADQPVPAPRRSPSPTAAPA</sequence>
<name>A0ABN8VHG7_STRGL</name>
<dbReference type="Proteomes" id="UP001154015">
    <property type="component" value="Unassembled WGS sequence"/>
</dbReference>
<dbReference type="Gene3D" id="3.20.20.140">
    <property type="entry name" value="Metal-dependent hydrolases"/>
    <property type="match status" value="1"/>
</dbReference>
<comment type="caution">
    <text evidence="3">The sequence shown here is derived from an EMBL/GenBank/DDBJ whole genome shotgun (WGS) entry which is preliminary data.</text>
</comment>
<proteinExistence type="predicted"/>
<feature type="region of interest" description="Disordered" evidence="1">
    <location>
        <begin position="268"/>
        <end position="290"/>
    </location>
</feature>
<evidence type="ECO:0000256" key="1">
    <source>
        <dbReference type="SAM" id="MobiDB-lite"/>
    </source>
</evidence>
<reference evidence="3" key="1">
    <citation type="submission" date="2022-03" db="EMBL/GenBank/DDBJ databases">
        <authorList>
            <person name="Leyn A S."/>
        </authorList>
    </citation>
    <scope>NUCLEOTIDE SEQUENCE</scope>
    <source>
        <strain evidence="3">Streptomyces globisporus 4-3</strain>
    </source>
</reference>
<dbReference type="Pfam" id="PF02811">
    <property type="entry name" value="PHP"/>
    <property type="match status" value="1"/>
</dbReference>
<keyword evidence="4" id="KW-1185">Reference proteome</keyword>
<protein>
    <submittedName>
        <fullName evidence="3">Error-prone repair homolog of DNA polymerase III alpha subunit (EC)</fullName>
        <ecNumber evidence="3">2.7.7.7</ecNumber>
    </submittedName>
</protein>
<feature type="domain" description="Polymerase/histidinol phosphatase N-terminal" evidence="2">
    <location>
        <begin position="5"/>
        <end position="72"/>
    </location>
</feature>
<organism evidence="3 4">
    <name type="scientific">Streptomyces globisporus</name>
    <dbReference type="NCBI Taxonomy" id="1908"/>
    <lineage>
        <taxon>Bacteria</taxon>
        <taxon>Bacillati</taxon>
        <taxon>Actinomycetota</taxon>
        <taxon>Actinomycetes</taxon>
        <taxon>Kitasatosporales</taxon>
        <taxon>Streptomycetaceae</taxon>
        <taxon>Streptomyces</taxon>
    </lineage>
</organism>
<dbReference type="InterPro" id="IPR004805">
    <property type="entry name" value="DnaE2/DnaE/PolC"/>
</dbReference>
<gene>
    <name evidence="3" type="ORF">SGL43_07447</name>
</gene>
<dbReference type="SMART" id="SM00481">
    <property type="entry name" value="POLIIIAc"/>
    <property type="match status" value="1"/>
</dbReference>
<dbReference type="SUPFAM" id="SSF89550">
    <property type="entry name" value="PHP domain-like"/>
    <property type="match status" value="1"/>
</dbReference>
<evidence type="ECO:0000313" key="3">
    <source>
        <dbReference type="EMBL" id="CAH9420389.1"/>
    </source>
</evidence>
<dbReference type="EMBL" id="CAKXYP010000049">
    <property type="protein sequence ID" value="CAH9420389.1"/>
    <property type="molecule type" value="Genomic_DNA"/>
</dbReference>
<dbReference type="EC" id="2.7.7.7" evidence="3"/>
<dbReference type="PANTHER" id="PTHR32294:SF4">
    <property type="entry name" value="ERROR-PRONE DNA POLYMERASE"/>
    <property type="match status" value="1"/>
</dbReference>
<keyword evidence="3" id="KW-0808">Transferase</keyword>
<accession>A0ABN8VHG7</accession>
<feature type="compositionally biased region" description="Pro residues" evidence="1">
    <location>
        <begin position="274"/>
        <end position="290"/>
    </location>
</feature>
<dbReference type="CDD" id="cd07431">
    <property type="entry name" value="PHP_PolIIIA"/>
    <property type="match status" value="1"/>
</dbReference>